<feature type="active site" description="Proton acceptor" evidence="10">
    <location>
        <position position="438"/>
    </location>
</feature>
<evidence type="ECO:0000313" key="16">
    <source>
        <dbReference type="Proteomes" id="UP000237271"/>
    </source>
</evidence>
<feature type="domain" description="Acyl-CoA oxidase C-alpha1" evidence="14">
    <location>
        <begin position="289"/>
        <end position="453"/>
    </location>
</feature>
<dbReference type="InterPro" id="IPR055060">
    <property type="entry name" value="ACOX_C_alpha1"/>
</dbReference>
<gene>
    <name evidence="15" type="ORF">PHPALM_21145</name>
</gene>
<feature type="binding site" evidence="11">
    <location>
        <position position="192"/>
    </location>
    <ligand>
        <name>FAD</name>
        <dbReference type="ChEBI" id="CHEBI:57692"/>
    </ligand>
</feature>
<dbReference type="Pfam" id="PF22924">
    <property type="entry name" value="ACOX_C_alpha1"/>
    <property type="match status" value="1"/>
</dbReference>
<keyword evidence="8" id="KW-0443">Lipid metabolism</keyword>
<dbReference type="FunFam" id="2.40.110.10:FF:000003">
    <property type="entry name" value="Acyl-coenzyme A oxidase"/>
    <property type="match status" value="1"/>
</dbReference>
<dbReference type="PIRSF" id="PIRSF000168">
    <property type="entry name" value="Acyl-CoA_oxidase"/>
    <property type="match status" value="1"/>
</dbReference>
<dbReference type="InterPro" id="IPR002655">
    <property type="entry name" value="Acyl-CoA_oxidase_C"/>
</dbReference>
<evidence type="ECO:0000256" key="1">
    <source>
        <dbReference type="ARBA" id="ARBA00001974"/>
    </source>
</evidence>
<dbReference type="GO" id="GO:0055088">
    <property type="term" value="P:lipid homeostasis"/>
    <property type="evidence" value="ECO:0007669"/>
    <property type="project" value="TreeGrafter"/>
</dbReference>
<dbReference type="GO" id="GO:0005777">
    <property type="term" value="C:peroxisome"/>
    <property type="evidence" value="ECO:0007669"/>
    <property type="project" value="UniProtKB-SubCell"/>
</dbReference>
<dbReference type="InterPro" id="IPR036250">
    <property type="entry name" value="AcylCo_DH-like_C"/>
</dbReference>
<evidence type="ECO:0000256" key="9">
    <source>
        <dbReference type="ARBA" id="ARBA00023140"/>
    </source>
</evidence>
<comment type="similarity">
    <text evidence="3">Belongs to the acyl-CoA oxidase family.</text>
</comment>
<dbReference type="FunFam" id="1.20.140.10:FF:000103">
    <property type="entry name" value="Uncharacterized protein"/>
    <property type="match status" value="1"/>
</dbReference>
<dbReference type="AlphaFoldDB" id="A0A2P4XD30"/>
<dbReference type="Gene3D" id="1.10.540.10">
    <property type="entry name" value="Acyl-CoA dehydrogenase/oxidase, N-terminal domain"/>
    <property type="match status" value="1"/>
</dbReference>
<dbReference type="Gene3D" id="2.40.110.10">
    <property type="entry name" value="Butyryl-CoA Dehydrogenase, subunit A, domain 2"/>
    <property type="match status" value="1"/>
</dbReference>
<dbReference type="GO" id="GO:0005504">
    <property type="term" value="F:fatty acid binding"/>
    <property type="evidence" value="ECO:0007669"/>
    <property type="project" value="TreeGrafter"/>
</dbReference>
<dbReference type="PANTHER" id="PTHR10909">
    <property type="entry name" value="ELECTRON TRANSPORT OXIDOREDUCTASE"/>
    <property type="match status" value="1"/>
</dbReference>
<feature type="non-terminal residue" evidence="15">
    <location>
        <position position="652"/>
    </location>
</feature>
<evidence type="ECO:0000256" key="2">
    <source>
        <dbReference type="ARBA" id="ARBA00004275"/>
    </source>
</evidence>
<dbReference type="Gene3D" id="1.20.140.10">
    <property type="entry name" value="Butyryl-CoA Dehydrogenase, subunit A, domain 3"/>
    <property type="match status" value="2"/>
</dbReference>
<keyword evidence="7" id="KW-0560">Oxidoreductase</keyword>
<dbReference type="InterPro" id="IPR009100">
    <property type="entry name" value="AcylCoA_DH/oxidase_NM_dom_sf"/>
</dbReference>
<keyword evidence="9" id="KW-0576">Peroxisome</keyword>
<dbReference type="InterPro" id="IPR037069">
    <property type="entry name" value="AcylCoA_DH/ox_N_sf"/>
</dbReference>
<keyword evidence="4" id="KW-0285">Flavoprotein</keyword>
<keyword evidence="5 11" id="KW-0274">FAD</keyword>
<protein>
    <submittedName>
        <fullName evidence="15">Peroxisomal acyl-coenzyme A oxidase</fullName>
    </submittedName>
</protein>
<sequence>MHDTDEIVMAVELKDLAPLLLKKERANGDVDPTVLTNVLRGGKVANDRRKELVKVIEQHPVLSDRDMMFRNHTERYEFGLKKAFHYVKLLEEGGYTDPLDQQILYKALGEPLGFDVHRAMFIPTLENQGTDEQRAKWLPLAKSYKILGAYAQTELGHGSNVQGIETVATYDKATQEFIIDSPTLTSRKWWPGGLGKTANHAIVHSRLYLDGKDVGVQAFLVQIRSLEDHEPLPGIEVGDIGPKVGFNAIDNGYCAFHKIRIPRENMMMRYTKVLPDGTFVKPKSDKLVYLTMVQVRAYLIKTLGTQMGAASTICTRFSAARIQGRTPDNKGEFQVLDYQNQQHKLFPLIAVSYAALFAGVSLVEMHDSALDVIKKGGNSFGAKLAELHAVSSGLKAWLAERVSDGIETCRRLCGGHGFTQSSNLAHLFAEIVGANTYEGTFDVLVQQHARYLLKTLASLPACEESTKFLNQTKRFSDAKLRCKARTAEDFGNFDLLLEAFQTRAARIMLSLASQMAANNDGNSCMVLMTRASTAHSELILLEAFIRGVKTLPSGPEKDSVTQLCSLFGAWLITKSLGDFRQQDYLSSQQVDLVSEQVVRLLPIIRKNCVLLTDAWDFSDFELNSTVGRYDGDIYRALVKRAADEPLNKTQVP</sequence>
<comment type="subcellular location">
    <subcellularLocation>
        <location evidence="2">Peroxisome</location>
    </subcellularLocation>
</comment>
<evidence type="ECO:0000256" key="8">
    <source>
        <dbReference type="ARBA" id="ARBA00023098"/>
    </source>
</evidence>
<dbReference type="InterPro" id="IPR012258">
    <property type="entry name" value="Acyl-CoA_oxidase"/>
</dbReference>
<feature type="domain" description="Acyl-CoA oxidase C-terminal" evidence="12">
    <location>
        <begin position="493"/>
        <end position="652"/>
    </location>
</feature>
<evidence type="ECO:0000256" key="4">
    <source>
        <dbReference type="ARBA" id="ARBA00022630"/>
    </source>
</evidence>
<evidence type="ECO:0000256" key="10">
    <source>
        <dbReference type="PIRSR" id="PIRSR000168-1"/>
    </source>
</evidence>
<keyword evidence="6" id="KW-0276">Fatty acid metabolism</keyword>
<accession>A0A2P4XD30</accession>
<dbReference type="GO" id="GO:0003997">
    <property type="term" value="F:acyl-CoA oxidase activity"/>
    <property type="evidence" value="ECO:0007669"/>
    <property type="project" value="InterPro"/>
</dbReference>
<comment type="caution">
    <text evidence="15">The sequence shown here is derived from an EMBL/GenBank/DDBJ whole genome shotgun (WGS) entry which is preliminary data.</text>
</comment>
<dbReference type="EMBL" id="NCKW01011470">
    <property type="protein sequence ID" value="POM63448.1"/>
    <property type="molecule type" value="Genomic_DNA"/>
</dbReference>
<dbReference type="FunFam" id="1.10.540.10:FF:000006">
    <property type="entry name" value="Acyl-coenzyme A oxidase"/>
    <property type="match status" value="1"/>
</dbReference>
<dbReference type="SUPFAM" id="SSF47203">
    <property type="entry name" value="Acyl-CoA dehydrogenase C-terminal domain-like"/>
    <property type="match status" value="2"/>
</dbReference>
<comment type="cofactor">
    <cofactor evidence="1">
        <name>FAD</name>
        <dbReference type="ChEBI" id="CHEBI:57692"/>
    </cofactor>
</comment>
<feature type="binding site" evidence="11">
    <location>
        <position position="153"/>
    </location>
    <ligand>
        <name>FAD</name>
        <dbReference type="ChEBI" id="CHEBI:57692"/>
    </ligand>
</feature>
<dbReference type="Proteomes" id="UP000237271">
    <property type="component" value="Unassembled WGS sequence"/>
</dbReference>
<evidence type="ECO:0000259" key="12">
    <source>
        <dbReference type="Pfam" id="PF01756"/>
    </source>
</evidence>
<dbReference type="PANTHER" id="PTHR10909:SF250">
    <property type="entry name" value="PEROXISOMAL ACYL-COENZYME A OXIDASE 1"/>
    <property type="match status" value="1"/>
</dbReference>
<dbReference type="InterPro" id="IPR029320">
    <property type="entry name" value="Acyl-CoA_ox_N"/>
</dbReference>
<dbReference type="Pfam" id="PF01756">
    <property type="entry name" value="ACOX"/>
    <property type="match status" value="1"/>
</dbReference>
<evidence type="ECO:0000259" key="14">
    <source>
        <dbReference type="Pfam" id="PF22924"/>
    </source>
</evidence>
<dbReference type="SUPFAM" id="SSF56645">
    <property type="entry name" value="Acyl-CoA dehydrogenase NM domain-like"/>
    <property type="match status" value="1"/>
</dbReference>
<evidence type="ECO:0000313" key="15">
    <source>
        <dbReference type="EMBL" id="POM63448.1"/>
    </source>
</evidence>
<evidence type="ECO:0000256" key="7">
    <source>
        <dbReference type="ARBA" id="ARBA00023002"/>
    </source>
</evidence>
<keyword evidence="16" id="KW-1185">Reference proteome</keyword>
<evidence type="ECO:0000256" key="3">
    <source>
        <dbReference type="ARBA" id="ARBA00006288"/>
    </source>
</evidence>
<proteinExistence type="inferred from homology"/>
<dbReference type="InterPro" id="IPR046373">
    <property type="entry name" value="Acyl-CoA_Oxase/DH_mid-dom_sf"/>
</dbReference>
<organism evidence="15 16">
    <name type="scientific">Phytophthora palmivora</name>
    <dbReference type="NCBI Taxonomy" id="4796"/>
    <lineage>
        <taxon>Eukaryota</taxon>
        <taxon>Sar</taxon>
        <taxon>Stramenopiles</taxon>
        <taxon>Oomycota</taxon>
        <taxon>Peronosporomycetes</taxon>
        <taxon>Peronosporales</taxon>
        <taxon>Peronosporaceae</taxon>
        <taxon>Phytophthora</taxon>
    </lineage>
</organism>
<dbReference type="GO" id="GO:0033540">
    <property type="term" value="P:fatty acid beta-oxidation using acyl-CoA oxidase"/>
    <property type="evidence" value="ECO:0007669"/>
    <property type="project" value="TreeGrafter"/>
</dbReference>
<evidence type="ECO:0000259" key="13">
    <source>
        <dbReference type="Pfam" id="PF14749"/>
    </source>
</evidence>
<evidence type="ECO:0000256" key="11">
    <source>
        <dbReference type="PIRSR" id="PIRSR000168-2"/>
    </source>
</evidence>
<reference evidence="15 16" key="1">
    <citation type="journal article" date="2017" name="Genome Biol. Evol.">
        <title>Phytophthora megakarya and P. palmivora, closely related causal agents of cacao black pod rot, underwent increases in genome sizes and gene numbers by different mechanisms.</title>
        <authorList>
            <person name="Ali S.S."/>
            <person name="Shao J."/>
            <person name="Lary D.J."/>
            <person name="Kronmiller B."/>
            <person name="Shen D."/>
            <person name="Strem M.D."/>
            <person name="Amoako-Attah I."/>
            <person name="Akrofi A.Y."/>
            <person name="Begoude B.A."/>
            <person name="Ten Hoopen G.M."/>
            <person name="Coulibaly K."/>
            <person name="Kebe B.I."/>
            <person name="Melnick R.L."/>
            <person name="Guiltinan M.J."/>
            <person name="Tyler B.M."/>
            <person name="Meinhardt L.W."/>
            <person name="Bailey B.A."/>
        </authorList>
    </citation>
    <scope>NUCLEOTIDE SEQUENCE [LARGE SCALE GENOMIC DNA]</scope>
    <source>
        <strain evidence="16">sbr112.9</strain>
    </source>
</reference>
<feature type="domain" description="Acyl-coenzyme A oxidase N-terminal" evidence="13">
    <location>
        <begin position="31"/>
        <end position="147"/>
    </location>
</feature>
<dbReference type="OrthoDB" id="538336at2759"/>
<evidence type="ECO:0000256" key="6">
    <source>
        <dbReference type="ARBA" id="ARBA00022832"/>
    </source>
</evidence>
<dbReference type="FunFam" id="1.20.140.10:FF:000013">
    <property type="entry name" value="Acyl-coenzyme A oxidase"/>
    <property type="match status" value="1"/>
</dbReference>
<dbReference type="GO" id="GO:0071949">
    <property type="term" value="F:FAD binding"/>
    <property type="evidence" value="ECO:0007669"/>
    <property type="project" value="InterPro"/>
</dbReference>
<name>A0A2P4XD30_9STRA</name>
<evidence type="ECO:0000256" key="5">
    <source>
        <dbReference type="ARBA" id="ARBA00022827"/>
    </source>
</evidence>
<dbReference type="Pfam" id="PF14749">
    <property type="entry name" value="Acyl-CoA_ox_N"/>
    <property type="match status" value="1"/>
</dbReference>